<proteinExistence type="predicted"/>
<organism evidence="2 3">
    <name type="scientific">Streptomyces odorifer</name>
    <dbReference type="NCBI Taxonomy" id="53450"/>
    <lineage>
        <taxon>Bacteria</taxon>
        <taxon>Bacillati</taxon>
        <taxon>Actinomycetota</taxon>
        <taxon>Actinomycetes</taxon>
        <taxon>Kitasatosporales</taxon>
        <taxon>Streptomycetaceae</taxon>
        <taxon>Streptomyces</taxon>
        <taxon>Streptomyces albidoflavus group</taxon>
    </lineage>
</organism>
<sequence length="51" mass="5605">MPRVRRCAGPGSGWILLDGARNGARRWCGSGDCGNRDRDRCHHARTRRAGG</sequence>
<gene>
    <name evidence="2" type="ORF">G6W59_18370</name>
</gene>
<dbReference type="InterPro" id="IPR021005">
    <property type="entry name" value="Znf_CGNR"/>
</dbReference>
<keyword evidence="3" id="KW-1185">Reference proteome</keyword>
<feature type="domain" description="Zinc finger CGNR" evidence="1">
    <location>
        <begin position="3"/>
        <end position="45"/>
    </location>
</feature>
<dbReference type="InterPro" id="IPR023286">
    <property type="entry name" value="ABATE_dom_sf"/>
</dbReference>
<evidence type="ECO:0000313" key="3">
    <source>
        <dbReference type="Proteomes" id="UP000540128"/>
    </source>
</evidence>
<dbReference type="Gene3D" id="1.10.3300.10">
    <property type="entry name" value="Jann2411-like domain"/>
    <property type="match status" value="1"/>
</dbReference>
<name>A0A7Y6CAZ1_9ACTN</name>
<dbReference type="Pfam" id="PF11706">
    <property type="entry name" value="zf-CGNR"/>
    <property type="match status" value="1"/>
</dbReference>
<dbReference type="SUPFAM" id="SSF160904">
    <property type="entry name" value="Jann2411-like"/>
    <property type="match status" value="1"/>
</dbReference>
<dbReference type="AlphaFoldDB" id="A0A7Y6CAZ1"/>
<protein>
    <recommendedName>
        <fullName evidence="1">Zinc finger CGNR domain-containing protein</fullName>
    </recommendedName>
</protein>
<dbReference type="Proteomes" id="UP000540128">
    <property type="component" value="Unassembled WGS sequence"/>
</dbReference>
<accession>A0A7Y6CAZ1</accession>
<evidence type="ECO:0000313" key="2">
    <source>
        <dbReference type="EMBL" id="NUV30256.1"/>
    </source>
</evidence>
<comment type="caution">
    <text evidence="2">The sequence shown here is derived from an EMBL/GenBank/DDBJ whole genome shotgun (WGS) entry which is preliminary data.</text>
</comment>
<reference evidence="2 3" key="1">
    <citation type="submission" date="2020-03" db="EMBL/GenBank/DDBJ databases">
        <title>Complete genome sequence of sixteen Streptomyces strains facilitates identification of candidate genes involved in plant growth-promotion in grain legumes and cereals.</title>
        <authorList>
            <person name="Gopalakrishnan S."/>
            <person name="Thakur V."/>
            <person name="Saxena R."/>
            <person name="Vadlamudi S."/>
            <person name="Purohit S."/>
            <person name="Kumar V."/>
            <person name="Rathore A."/>
            <person name="Chitikineni A."/>
            <person name="Varshney R.K."/>
        </authorList>
    </citation>
    <scope>NUCLEOTIDE SEQUENCE [LARGE SCALE GENOMIC DNA]</scope>
    <source>
        <strain evidence="2 3">KAI-180</strain>
    </source>
</reference>
<dbReference type="RefSeq" id="WP_078858093.1">
    <property type="nucleotide sequence ID" value="NZ_JAANNT010000015.1"/>
</dbReference>
<dbReference type="EMBL" id="JAANNT010000015">
    <property type="protein sequence ID" value="NUV30256.1"/>
    <property type="molecule type" value="Genomic_DNA"/>
</dbReference>
<evidence type="ECO:0000259" key="1">
    <source>
        <dbReference type="Pfam" id="PF11706"/>
    </source>
</evidence>